<evidence type="ECO:0000313" key="1">
    <source>
        <dbReference type="EMBL" id="EUA23242.1"/>
    </source>
</evidence>
<dbReference type="AlphaFoldDB" id="X7ZUC5"/>
<sequence length="38" mass="3945">MWNLTKATFIAATAVLVAVGPAVPQLKPIPATIRAGKQ</sequence>
<organism evidence="1">
    <name type="scientific">Mycobacterium xenopi 4042</name>
    <dbReference type="NCBI Taxonomy" id="1299334"/>
    <lineage>
        <taxon>Bacteria</taxon>
        <taxon>Bacillati</taxon>
        <taxon>Actinomycetota</taxon>
        <taxon>Actinomycetes</taxon>
        <taxon>Mycobacteriales</taxon>
        <taxon>Mycobacteriaceae</taxon>
        <taxon>Mycobacterium</taxon>
    </lineage>
</organism>
<proteinExistence type="predicted"/>
<gene>
    <name evidence="1" type="ORF">I553_5194</name>
</gene>
<protein>
    <submittedName>
        <fullName evidence="1">Uncharacterized protein</fullName>
    </submittedName>
</protein>
<accession>X7ZUC5</accession>
<comment type="caution">
    <text evidence="1">The sequence shown here is derived from an EMBL/GenBank/DDBJ whole genome shotgun (WGS) entry which is preliminary data.</text>
</comment>
<dbReference type="PATRIC" id="fig|1299334.3.peg.7152"/>
<dbReference type="EMBL" id="JAOB01000069">
    <property type="protein sequence ID" value="EUA23242.1"/>
    <property type="molecule type" value="Genomic_DNA"/>
</dbReference>
<name>X7ZUC5_MYCXE</name>
<reference evidence="1" key="1">
    <citation type="submission" date="2014-01" db="EMBL/GenBank/DDBJ databases">
        <authorList>
            <person name="Brown-Elliot B."/>
            <person name="Wallace R."/>
            <person name="Lenaerts A."/>
            <person name="Ordway D."/>
            <person name="DeGroote M.A."/>
            <person name="Parker T."/>
            <person name="Sizemore C."/>
            <person name="Tallon L.J."/>
            <person name="Sadzewicz L.K."/>
            <person name="Sengamalay N."/>
            <person name="Fraser C.M."/>
            <person name="Hine E."/>
            <person name="Shefchek K.A."/>
            <person name="Das S.P."/>
            <person name="Tettelin H."/>
        </authorList>
    </citation>
    <scope>NUCLEOTIDE SEQUENCE [LARGE SCALE GENOMIC DNA]</scope>
    <source>
        <strain evidence="1">4042</strain>
    </source>
</reference>